<feature type="transmembrane region" description="Helical" evidence="2">
    <location>
        <begin position="88"/>
        <end position="108"/>
    </location>
</feature>
<feature type="compositionally biased region" description="Polar residues" evidence="1">
    <location>
        <begin position="335"/>
        <end position="352"/>
    </location>
</feature>
<gene>
    <name evidence="3" type="ORF">K504DRAFT_380404</name>
</gene>
<organism evidence="3 4">
    <name type="scientific">Pleomassaria siparia CBS 279.74</name>
    <dbReference type="NCBI Taxonomy" id="1314801"/>
    <lineage>
        <taxon>Eukaryota</taxon>
        <taxon>Fungi</taxon>
        <taxon>Dikarya</taxon>
        <taxon>Ascomycota</taxon>
        <taxon>Pezizomycotina</taxon>
        <taxon>Dothideomycetes</taxon>
        <taxon>Pleosporomycetidae</taxon>
        <taxon>Pleosporales</taxon>
        <taxon>Pleomassariaceae</taxon>
        <taxon>Pleomassaria</taxon>
    </lineage>
</organism>
<feature type="region of interest" description="Disordered" evidence="1">
    <location>
        <begin position="615"/>
        <end position="646"/>
    </location>
</feature>
<dbReference type="EMBL" id="MU005771">
    <property type="protein sequence ID" value="KAF2708680.1"/>
    <property type="molecule type" value="Genomic_DNA"/>
</dbReference>
<feature type="region of interest" description="Disordered" evidence="1">
    <location>
        <begin position="281"/>
        <end position="309"/>
    </location>
</feature>
<keyword evidence="2" id="KW-1133">Transmembrane helix</keyword>
<evidence type="ECO:0000256" key="1">
    <source>
        <dbReference type="SAM" id="MobiDB-lite"/>
    </source>
</evidence>
<feature type="compositionally biased region" description="Polar residues" evidence="1">
    <location>
        <begin position="282"/>
        <end position="293"/>
    </location>
</feature>
<name>A0A6G1K7C9_9PLEO</name>
<feature type="compositionally biased region" description="Polar residues" evidence="1">
    <location>
        <begin position="576"/>
        <end position="597"/>
    </location>
</feature>
<feature type="region of interest" description="Disordered" evidence="1">
    <location>
        <begin position="324"/>
        <end position="420"/>
    </location>
</feature>
<evidence type="ECO:0000313" key="3">
    <source>
        <dbReference type="EMBL" id="KAF2708680.1"/>
    </source>
</evidence>
<evidence type="ECO:0000313" key="4">
    <source>
        <dbReference type="Proteomes" id="UP000799428"/>
    </source>
</evidence>
<dbReference type="Proteomes" id="UP000799428">
    <property type="component" value="Unassembled WGS sequence"/>
</dbReference>
<feature type="compositionally biased region" description="Basic and acidic residues" evidence="1">
    <location>
        <begin position="353"/>
        <end position="376"/>
    </location>
</feature>
<keyword evidence="2" id="KW-0812">Transmembrane</keyword>
<keyword evidence="2" id="KW-0472">Membrane</keyword>
<accession>A0A6G1K7C9</accession>
<feature type="compositionally biased region" description="Pro residues" evidence="1">
    <location>
        <begin position="479"/>
        <end position="515"/>
    </location>
</feature>
<protein>
    <submittedName>
        <fullName evidence="3">Uncharacterized protein</fullName>
    </submittedName>
</protein>
<feature type="compositionally biased region" description="Low complexity" evidence="1">
    <location>
        <begin position="519"/>
        <end position="536"/>
    </location>
</feature>
<keyword evidence="4" id="KW-1185">Reference proteome</keyword>
<dbReference type="OrthoDB" id="5404940at2759"/>
<feature type="region of interest" description="Disordered" evidence="1">
    <location>
        <begin position="472"/>
        <end position="597"/>
    </location>
</feature>
<reference evidence="3" key="1">
    <citation type="journal article" date="2020" name="Stud. Mycol.">
        <title>101 Dothideomycetes genomes: a test case for predicting lifestyles and emergence of pathogens.</title>
        <authorList>
            <person name="Haridas S."/>
            <person name="Albert R."/>
            <person name="Binder M."/>
            <person name="Bloem J."/>
            <person name="Labutti K."/>
            <person name="Salamov A."/>
            <person name="Andreopoulos B."/>
            <person name="Baker S."/>
            <person name="Barry K."/>
            <person name="Bills G."/>
            <person name="Bluhm B."/>
            <person name="Cannon C."/>
            <person name="Castanera R."/>
            <person name="Culley D."/>
            <person name="Daum C."/>
            <person name="Ezra D."/>
            <person name="Gonzalez J."/>
            <person name="Henrissat B."/>
            <person name="Kuo A."/>
            <person name="Liang C."/>
            <person name="Lipzen A."/>
            <person name="Lutzoni F."/>
            <person name="Magnuson J."/>
            <person name="Mondo S."/>
            <person name="Nolan M."/>
            <person name="Ohm R."/>
            <person name="Pangilinan J."/>
            <person name="Park H.-J."/>
            <person name="Ramirez L."/>
            <person name="Alfaro M."/>
            <person name="Sun H."/>
            <person name="Tritt A."/>
            <person name="Yoshinaga Y."/>
            <person name="Zwiers L.-H."/>
            <person name="Turgeon B."/>
            <person name="Goodwin S."/>
            <person name="Spatafora J."/>
            <person name="Crous P."/>
            <person name="Grigoriev I."/>
        </authorList>
    </citation>
    <scope>NUCLEOTIDE SEQUENCE</scope>
    <source>
        <strain evidence="3">CBS 279.74</strain>
    </source>
</reference>
<proteinExistence type="predicted"/>
<dbReference type="AlphaFoldDB" id="A0A6G1K7C9"/>
<feature type="transmembrane region" description="Helical" evidence="2">
    <location>
        <begin position="150"/>
        <end position="170"/>
    </location>
</feature>
<feature type="compositionally biased region" description="Low complexity" evidence="1">
    <location>
        <begin position="628"/>
        <end position="639"/>
    </location>
</feature>
<evidence type="ECO:0000256" key="2">
    <source>
        <dbReference type="SAM" id="Phobius"/>
    </source>
</evidence>
<feature type="compositionally biased region" description="Low complexity" evidence="1">
    <location>
        <begin position="560"/>
        <end position="575"/>
    </location>
</feature>
<sequence>MGRWQPYLYSAPQRESFMDVPQQFNPKAITIASRQPPPPSPTKKAQGPLMNFNQHPDGYLVLPYGKTDAKPMNPKTEVMIKTARWIQLSFRVVTLLGAVGVLLCGIFIKGTQATEGYVMRIAPGVDLVTNLYAIYHLLRAAKSRPAGSSASYHFFALVTDAGLIPFYVFITLLAKRNSDMKAGTDGRWRTFFPTDDEADKVLETEWLTATAVAGLHIISLVLDLYLVLIFRKIARLPPDMNPLEDNLTSRRKTKHKYKNSSMSAMSAMSAMQPLTADDKRFSAQSGATTMIESRNSRMDPLMAGKDIPAPDESKLAFMHTRNKSDTVYSPHTPRSAHQSRQALYSQSGSAAQSRRDLHTRDDLHRKDDADEHETLAQRKAFLAQKAIKRSSRPNSMVSSKQNFYTPPSTADDQDASGDLSLHNSHSDNWFVYDKDAGPPLHRKDYSVAKQLFSKSPSKGYNSVAMSEDVFSDDDELEPPIMPQPLRMNPPTPLRMNPPTPPPGKSFRKTPPPPLQRPVTSTSMSTTSTYSQSPSRTGTPKTRYYGDLKAATQGVKSGGFSASNSPSTSPTKPSTPNHLPSSARQYTTNSPSAAKNSYKSYTSIKRTGEIAYTPVKDHSPRVVSRSGVDYQGSGSNNNNYDYDDVSDLGSGRRDVSGKIAEEGRGGVANLAGRWGGMKGNGGLTYRKISGVA</sequence>
<feature type="transmembrane region" description="Helical" evidence="2">
    <location>
        <begin position="206"/>
        <end position="230"/>
    </location>
</feature>
<feature type="compositionally biased region" description="Polar residues" evidence="1">
    <location>
        <begin position="392"/>
        <end position="410"/>
    </location>
</feature>